<gene>
    <name evidence="2" type="ORF">SAMN05660464_3192</name>
</gene>
<accession>A0A1I5QL15</accession>
<dbReference type="RefSeq" id="WP_091111128.1">
    <property type="nucleotide sequence ID" value="NZ_FOWQ01000005.1"/>
</dbReference>
<evidence type="ECO:0000313" key="2">
    <source>
        <dbReference type="EMBL" id="SFP46576.1"/>
    </source>
</evidence>
<evidence type="ECO:0000256" key="1">
    <source>
        <dbReference type="SAM" id="SignalP"/>
    </source>
</evidence>
<keyword evidence="3" id="KW-1185">Reference proteome</keyword>
<protein>
    <submittedName>
        <fullName evidence="2">Uncharacterized protein</fullName>
    </submittedName>
</protein>
<feature type="signal peptide" evidence="1">
    <location>
        <begin position="1"/>
        <end position="24"/>
    </location>
</feature>
<sequence length="129" mass="13817">MKRFLVVAVAMLAVLAFGTSPALAARADSQEGPNGAASAVINVSSGGQYRVDYAATDYSADNLYTETRLTIIDPQGSREIRDVNRGGDITDYQTFDNRGPVTVSIVFTFHRVFGGPESNAADPLIINYP</sequence>
<feature type="chain" id="PRO_5011693825" evidence="1">
    <location>
        <begin position="25"/>
        <end position="129"/>
    </location>
</feature>
<name>A0A1I5QL15_9ACTN</name>
<dbReference type="EMBL" id="FOWQ01000005">
    <property type="protein sequence ID" value="SFP46576.1"/>
    <property type="molecule type" value="Genomic_DNA"/>
</dbReference>
<proteinExistence type="predicted"/>
<evidence type="ECO:0000313" key="3">
    <source>
        <dbReference type="Proteomes" id="UP000198857"/>
    </source>
</evidence>
<organism evidence="2 3">
    <name type="scientific">Geodermatophilus dictyosporus</name>
    <dbReference type="NCBI Taxonomy" id="1523247"/>
    <lineage>
        <taxon>Bacteria</taxon>
        <taxon>Bacillati</taxon>
        <taxon>Actinomycetota</taxon>
        <taxon>Actinomycetes</taxon>
        <taxon>Geodermatophilales</taxon>
        <taxon>Geodermatophilaceae</taxon>
        <taxon>Geodermatophilus</taxon>
    </lineage>
</organism>
<keyword evidence="1" id="KW-0732">Signal</keyword>
<dbReference type="Proteomes" id="UP000198857">
    <property type="component" value="Unassembled WGS sequence"/>
</dbReference>
<dbReference type="AlphaFoldDB" id="A0A1I5QL15"/>
<reference evidence="3" key="1">
    <citation type="submission" date="2016-10" db="EMBL/GenBank/DDBJ databases">
        <authorList>
            <person name="Varghese N."/>
            <person name="Submissions S."/>
        </authorList>
    </citation>
    <scope>NUCLEOTIDE SEQUENCE [LARGE SCALE GENOMIC DNA]</scope>
    <source>
        <strain evidence="3">DSM 44208</strain>
    </source>
</reference>